<organism evidence="1 2">
    <name type="scientific">Nocardia pulmonis</name>
    <dbReference type="NCBI Taxonomy" id="2951408"/>
    <lineage>
        <taxon>Bacteria</taxon>
        <taxon>Bacillati</taxon>
        <taxon>Actinomycetota</taxon>
        <taxon>Actinomycetes</taxon>
        <taxon>Mycobacteriales</taxon>
        <taxon>Nocardiaceae</taxon>
        <taxon>Nocardia</taxon>
    </lineage>
</organism>
<sequence>MTQPEAYGPTEGLTFVRSESRRVERSQRVEIATGDLFLDQLRAIVEAAHDLPCESTVSVWVDGKWWTPDQIKFEHTVYERPGDTEEVQP</sequence>
<gene>
    <name evidence="1" type="ORF">NDR86_22380</name>
</gene>
<dbReference type="Proteomes" id="UP001139157">
    <property type="component" value="Unassembled WGS sequence"/>
</dbReference>
<dbReference type="EMBL" id="JAMRXG010000009">
    <property type="protein sequence ID" value="MCM6776236.1"/>
    <property type="molecule type" value="Genomic_DNA"/>
</dbReference>
<protein>
    <submittedName>
        <fullName evidence="1">Uncharacterized protein</fullName>
    </submittedName>
</protein>
<proteinExistence type="predicted"/>
<keyword evidence="2" id="KW-1185">Reference proteome</keyword>
<dbReference type="AlphaFoldDB" id="A0A9X2EDQ7"/>
<comment type="caution">
    <text evidence="1">The sequence shown here is derived from an EMBL/GenBank/DDBJ whole genome shotgun (WGS) entry which is preliminary data.</text>
</comment>
<evidence type="ECO:0000313" key="2">
    <source>
        <dbReference type="Proteomes" id="UP001139157"/>
    </source>
</evidence>
<name>A0A9X2EDQ7_9NOCA</name>
<reference evidence="1" key="1">
    <citation type="submission" date="2022-06" db="EMBL/GenBank/DDBJ databases">
        <title>Novel species in genus nocardia.</title>
        <authorList>
            <person name="Li F."/>
        </authorList>
    </citation>
    <scope>NUCLEOTIDE SEQUENCE</scope>
    <source>
        <strain evidence="1">CDC141</strain>
    </source>
</reference>
<accession>A0A9X2EDQ7</accession>
<dbReference type="RefSeq" id="WP_251914535.1">
    <property type="nucleotide sequence ID" value="NZ_JAMRXG010000009.1"/>
</dbReference>
<evidence type="ECO:0000313" key="1">
    <source>
        <dbReference type="EMBL" id="MCM6776236.1"/>
    </source>
</evidence>